<dbReference type="InterPro" id="IPR017452">
    <property type="entry name" value="GPCR_Rhodpsn_7TM"/>
</dbReference>
<organism evidence="11 12">
    <name type="scientific">Patiria miniata</name>
    <name type="common">Bat star</name>
    <name type="synonym">Asterina miniata</name>
    <dbReference type="NCBI Taxonomy" id="46514"/>
    <lineage>
        <taxon>Eukaryota</taxon>
        <taxon>Metazoa</taxon>
        <taxon>Echinodermata</taxon>
        <taxon>Eleutherozoa</taxon>
        <taxon>Asterozoa</taxon>
        <taxon>Asteroidea</taxon>
        <taxon>Valvatacea</taxon>
        <taxon>Valvatida</taxon>
        <taxon>Asterinidae</taxon>
        <taxon>Patiria</taxon>
    </lineage>
</organism>
<feature type="domain" description="G-protein coupled receptors family 1 profile" evidence="10">
    <location>
        <begin position="49"/>
        <end position="315"/>
    </location>
</feature>
<dbReference type="Gene3D" id="1.20.1070.10">
    <property type="entry name" value="Rhodopsin 7-helix transmembrane proteins"/>
    <property type="match status" value="1"/>
</dbReference>
<dbReference type="PANTHER" id="PTHR24243:SF208">
    <property type="entry name" value="PYROKININ-1 RECEPTOR"/>
    <property type="match status" value="1"/>
</dbReference>
<protein>
    <recommendedName>
        <fullName evidence="10">G-protein coupled receptors family 1 profile domain-containing protein</fullName>
    </recommendedName>
</protein>
<feature type="transmembrane region" description="Helical" evidence="9">
    <location>
        <begin position="105"/>
        <end position="127"/>
    </location>
</feature>
<dbReference type="SMART" id="SM01381">
    <property type="entry name" value="7TM_GPCR_Srsx"/>
    <property type="match status" value="1"/>
</dbReference>
<dbReference type="OrthoDB" id="5962705at2759"/>
<dbReference type="PRINTS" id="PR00237">
    <property type="entry name" value="GPCRRHODOPSN"/>
</dbReference>
<comment type="similarity">
    <text evidence="8">Belongs to the G-protein coupled receptor 1 family.</text>
</comment>
<dbReference type="GO" id="GO:0004930">
    <property type="term" value="F:G protein-coupled receptor activity"/>
    <property type="evidence" value="ECO:0007669"/>
    <property type="project" value="UniProtKB-KW"/>
</dbReference>
<sequence length="369" mass="41063">MVEGTSFPNGIDGNGCIPDQFNDTLLDDLDRPTFLRLASFSVSALGCLANVSLLLVLIRHKSMHTAVNIYLANLAVADVVLLALGSFGVLTDVLEYLPRDFLGCVYIVLTAVPFITSLLTVSLLTLERYYAVCQPLKHRTVSSSTKRSIRRVGFVWCCSLLYSSLTHLENGLSGNGCRAALQSAQKDSCDQTDEPHPLFYSDICRPLLAILLLFINCLLYFRIIRRLKKSLLFRNTFASSMPVWFKNIRQSRIRMTRMLAVNTFIFFTCNTPRIVLVVINFACAVVEWPPFANETATVTSNSLLLLNSCVNPLIYVLTNEKYRRAFREVFLPACCKPSPAGKSRKAVIHLQALDGSNPQSATTKSIACK</sequence>
<proteinExistence type="inferred from homology"/>
<evidence type="ECO:0000256" key="7">
    <source>
        <dbReference type="ARBA" id="ARBA00023224"/>
    </source>
</evidence>
<name>A0A914AB87_PATMI</name>
<feature type="transmembrane region" description="Helical" evidence="9">
    <location>
        <begin position="302"/>
        <end position="318"/>
    </location>
</feature>
<evidence type="ECO:0000256" key="9">
    <source>
        <dbReference type="SAM" id="Phobius"/>
    </source>
</evidence>
<feature type="transmembrane region" description="Helical" evidence="9">
    <location>
        <begin position="70"/>
        <end position="90"/>
    </location>
</feature>
<keyword evidence="2 8" id="KW-0812">Transmembrane</keyword>
<evidence type="ECO:0000313" key="11">
    <source>
        <dbReference type="EnsemblMetazoa" id="XP_038061013.1"/>
    </source>
</evidence>
<dbReference type="GeneID" id="119731812"/>
<dbReference type="PROSITE" id="PS00237">
    <property type="entry name" value="G_PROTEIN_RECEP_F1_1"/>
    <property type="match status" value="1"/>
</dbReference>
<dbReference type="PANTHER" id="PTHR24243">
    <property type="entry name" value="G-PROTEIN COUPLED RECEPTOR"/>
    <property type="match status" value="1"/>
</dbReference>
<keyword evidence="5 9" id="KW-0472">Membrane</keyword>
<dbReference type="SUPFAM" id="SSF81321">
    <property type="entry name" value="Family A G protein-coupled receptor-like"/>
    <property type="match status" value="1"/>
</dbReference>
<keyword evidence="6 8" id="KW-0675">Receptor</keyword>
<keyword evidence="4 8" id="KW-0297">G-protein coupled receptor</keyword>
<dbReference type="InterPro" id="IPR000276">
    <property type="entry name" value="GPCR_Rhodpsn"/>
</dbReference>
<feature type="transmembrane region" description="Helical" evidence="9">
    <location>
        <begin position="148"/>
        <end position="165"/>
    </location>
</feature>
<dbReference type="PROSITE" id="PS50262">
    <property type="entry name" value="G_PROTEIN_RECEP_F1_2"/>
    <property type="match status" value="1"/>
</dbReference>
<dbReference type="Pfam" id="PF00001">
    <property type="entry name" value="7tm_1"/>
    <property type="match status" value="1"/>
</dbReference>
<dbReference type="AlphaFoldDB" id="A0A914AB87"/>
<feature type="transmembrane region" description="Helical" evidence="9">
    <location>
        <begin position="207"/>
        <end position="224"/>
    </location>
</feature>
<dbReference type="EnsemblMetazoa" id="XM_038205085.1">
    <property type="protein sequence ID" value="XP_038061013.1"/>
    <property type="gene ID" value="LOC119731812"/>
</dbReference>
<keyword evidence="12" id="KW-1185">Reference proteome</keyword>
<dbReference type="GO" id="GO:0005886">
    <property type="term" value="C:plasma membrane"/>
    <property type="evidence" value="ECO:0007669"/>
    <property type="project" value="TreeGrafter"/>
</dbReference>
<evidence type="ECO:0000256" key="3">
    <source>
        <dbReference type="ARBA" id="ARBA00022989"/>
    </source>
</evidence>
<evidence type="ECO:0000256" key="4">
    <source>
        <dbReference type="ARBA" id="ARBA00023040"/>
    </source>
</evidence>
<dbReference type="RefSeq" id="XP_038061013.1">
    <property type="nucleotide sequence ID" value="XM_038205085.1"/>
</dbReference>
<accession>A0A914AB87</accession>
<keyword evidence="3 9" id="KW-1133">Transmembrane helix</keyword>
<evidence type="ECO:0000256" key="1">
    <source>
        <dbReference type="ARBA" id="ARBA00004141"/>
    </source>
</evidence>
<keyword evidence="7 8" id="KW-0807">Transducer</keyword>
<dbReference type="CDD" id="cd00637">
    <property type="entry name" value="7tm_classA_rhodopsin-like"/>
    <property type="match status" value="1"/>
</dbReference>
<evidence type="ECO:0000256" key="6">
    <source>
        <dbReference type="ARBA" id="ARBA00023170"/>
    </source>
</evidence>
<dbReference type="OMA" id="VINFACA"/>
<evidence type="ECO:0000313" key="12">
    <source>
        <dbReference type="Proteomes" id="UP000887568"/>
    </source>
</evidence>
<reference evidence="11" key="1">
    <citation type="submission" date="2022-11" db="UniProtKB">
        <authorList>
            <consortium name="EnsemblMetazoa"/>
        </authorList>
    </citation>
    <scope>IDENTIFICATION</scope>
</reference>
<feature type="transmembrane region" description="Helical" evidence="9">
    <location>
        <begin position="259"/>
        <end position="282"/>
    </location>
</feature>
<evidence type="ECO:0000256" key="8">
    <source>
        <dbReference type="RuleBase" id="RU000688"/>
    </source>
</evidence>
<feature type="transmembrane region" description="Helical" evidence="9">
    <location>
        <begin position="34"/>
        <end position="58"/>
    </location>
</feature>
<evidence type="ECO:0000259" key="10">
    <source>
        <dbReference type="PROSITE" id="PS50262"/>
    </source>
</evidence>
<evidence type="ECO:0000256" key="2">
    <source>
        <dbReference type="ARBA" id="ARBA00022692"/>
    </source>
</evidence>
<comment type="subcellular location">
    <subcellularLocation>
        <location evidence="1">Membrane</location>
        <topology evidence="1">Multi-pass membrane protein</topology>
    </subcellularLocation>
</comment>
<evidence type="ECO:0000256" key="5">
    <source>
        <dbReference type="ARBA" id="ARBA00023136"/>
    </source>
</evidence>
<dbReference type="Proteomes" id="UP000887568">
    <property type="component" value="Unplaced"/>
</dbReference>